<reference evidence="7 8" key="1">
    <citation type="submission" date="2018-06" db="EMBL/GenBank/DDBJ databases">
        <title>Genomic Encyclopedia of Type Strains, Phase IV (KMG-IV): sequencing the most valuable type-strain genomes for metagenomic binning, comparative biology and taxonomic classification.</title>
        <authorList>
            <person name="Goeker M."/>
        </authorList>
    </citation>
    <scope>NUCLEOTIDE SEQUENCE [LARGE SCALE GENOMIC DNA]</scope>
    <source>
        <strain evidence="7 8">DSM 24032</strain>
    </source>
</reference>
<comment type="caution">
    <text evidence="7">The sequence shown here is derived from an EMBL/GenBank/DDBJ whole genome shotgun (WGS) entry which is preliminary data.</text>
</comment>
<dbReference type="InterPro" id="IPR030192">
    <property type="entry name" value="YbdG"/>
</dbReference>
<dbReference type="Pfam" id="PF00924">
    <property type="entry name" value="MS_channel_2nd"/>
    <property type="match status" value="1"/>
</dbReference>
<evidence type="ECO:0000256" key="5">
    <source>
        <dbReference type="SAM" id="Phobius"/>
    </source>
</evidence>
<keyword evidence="2 5" id="KW-0812">Transmembrane</keyword>
<accession>A0A395JM96</accession>
<evidence type="ECO:0000256" key="4">
    <source>
        <dbReference type="ARBA" id="ARBA00023136"/>
    </source>
</evidence>
<feature type="domain" description="Mechanosensitive ion channel MscS" evidence="6">
    <location>
        <begin position="187"/>
        <end position="255"/>
    </location>
</feature>
<organism evidence="7 8">
    <name type="scientific">Arenicella xantha</name>
    <dbReference type="NCBI Taxonomy" id="644221"/>
    <lineage>
        <taxon>Bacteria</taxon>
        <taxon>Pseudomonadati</taxon>
        <taxon>Pseudomonadota</taxon>
        <taxon>Gammaproteobacteria</taxon>
        <taxon>Arenicellales</taxon>
        <taxon>Arenicellaceae</taxon>
        <taxon>Arenicella</taxon>
    </lineage>
</organism>
<evidence type="ECO:0000256" key="3">
    <source>
        <dbReference type="ARBA" id="ARBA00022989"/>
    </source>
</evidence>
<gene>
    <name evidence="7" type="ORF">DFR28_101144</name>
</gene>
<evidence type="ECO:0000259" key="6">
    <source>
        <dbReference type="Pfam" id="PF00924"/>
    </source>
</evidence>
<feature type="transmembrane region" description="Helical" evidence="5">
    <location>
        <begin position="170"/>
        <end position="193"/>
    </location>
</feature>
<feature type="transmembrane region" description="Helical" evidence="5">
    <location>
        <begin position="20"/>
        <end position="42"/>
    </location>
</feature>
<dbReference type="RefSeq" id="WP_113952384.1">
    <property type="nucleotide sequence ID" value="NZ_QNRT01000001.1"/>
</dbReference>
<feature type="transmembrane region" description="Helical" evidence="5">
    <location>
        <begin position="74"/>
        <end position="94"/>
    </location>
</feature>
<proteinExistence type="predicted"/>
<dbReference type="InParanoid" id="A0A395JM96"/>
<dbReference type="AlphaFoldDB" id="A0A395JM96"/>
<dbReference type="GO" id="GO:0005886">
    <property type="term" value="C:plasma membrane"/>
    <property type="evidence" value="ECO:0007669"/>
    <property type="project" value="TreeGrafter"/>
</dbReference>
<dbReference type="InterPro" id="IPR006685">
    <property type="entry name" value="MscS_channel_2nd"/>
</dbReference>
<evidence type="ECO:0000313" key="7">
    <source>
        <dbReference type="EMBL" id="RBP52761.1"/>
    </source>
</evidence>
<dbReference type="EMBL" id="QNRT01000001">
    <property type="protein sequence ID" value="RBP52761.1"/>
    <property type="molecule type" value="Genomic_DNA"/>
</dbReference>
<dbReference type="SUPFAM" id="SSF50182">
    <property type="entry name" value="Sm-like ribonucleoproteins"/>
    <property type="match status" value="1"/>
</dbReference>
<dbReference type="FunCoup" id="A0A395JM96">
    <property type="interactions" value="50"/>
</dbReference>
<dbReference type="Proteomes" id="UP000253083">
    <property type="component" value="Unassembled WGS sequence"/>
</dbReference>
<evidence type="ECO:0000256" key="1">
    <source>
        <dbReference type="ARBA" id="ARBA00004370"/>
    </source>
</evidence>
<dbReference type="PANTHER" id="PTHR30414:SF0">
    <property type="entry name" value="MINICONDUCTANCE MECHANOSENSITIVE CHANNEL YBDG"/>
    <property type="match status" value="1"/>
</dbReference>
<feature type="transmembrane region" description="Helical" evidence="5">
    <location>
        <begin position="145"/>
        <end position="164"/>
    </location>
</feature>
<dbReference type="InterPro" id="IPR023408">
    <property type="entry name" value="MscS_beta-dom_sf"/>
</dbReference>
<protein>
    <submittedName>
        <fullName evidence="7">Miniconductance mechanosensitive channel</fullName>
    </submittedName>
</protein>
<keyword evidence="3 5" id="KW-1133">Transmembrane helix</keyword>
<dbReference type="InterPro" id="IPR010920">
    <property type="entry name" value="LSM_dom_sf"/>
</dbReference>
<dbReference type="GO" id="GO:0008381">
    <property type="term" value="F:mechanosensitive monoatomic ion channel activity"/>
    <property type="evidence" value="ECO:0007669"/>
    <property type="project" value="InterPro"/>
</dbReference>
<dbReference type="OrthoDB" id="9775207at2"/>
<comment type="subcellular location">
    <subcellularLocation>
        <location evidence="1">Membrane</location>
    </subcellularLocation>
</comment>
<evidence type="ECO:0000313" key="8">
    <source>
        <dbReference type="Proteomes" id="UP000253083"/>
    </source>
</evidence>
<feature type="transmembrane region" description="Helical" evidence="5">
    <location>
        <begin position="100"/>
        <end position="125"/>
    </location>
</feature>
<name>A0A395JM96_9GAMM</name>
<sequence>MHQFIQQWVTKIPGTAGYESLLTSSITMVVIAVLAVISFYLVKYILLRLITKLITKTKSNLDDILIKHQVFSRVAYLVPAFLVYKLTPVALSAYPALSQMIVTLAAIYMVWMVVMIVDALINSLLDIYYAVDISRQLPIQSFAQVAKLVTYLFAIIVVAALVIGESPLKLFAGLGAMTAVLMLVFKDPILGFVAGLQLSSNRMVGIGDWVDIPQHQASGDILEIGLTTVKVKNFDNTITTVPTQSLINDSFKNWRGMQESGGRRIKRSIFIDVNSIRFCDEEALNRYRKINYITEYIDKKLAEVQAYNEKSNITLDSSANGRRLTNIGTFRAYVLAYLKNHPDINQDLTVMARQLAPTEAGIPIEIYAFSSDKNWVNYEAIQADIFDHLLAVVGEFDLRVFQTPSGVDLRRLVSPSS</sequence>
<dbReference type="PANTHER" id="PTHR30414">
    <property type="entry name" value="MINICONDUCTANCE MECHANOSENSITIVE CHANNEL YBDG"/>
    <property type="match status" value="1"/>
</dbReference>
<dbReference type="Gene3D" id="2.30.30.60">
    <property type="match status" value="1"/>
</dbReference>
<keyword evidence="8" id="KW-1185">Reference proteome</keyword>
<dbReference type="GO" id="GO:0071470">
    <property type="term" value="P:cellular response to osmotic stress"/>
    <property type="evidence" value="ECO:0007669"/>
    <property type="project" value="InterPro"/>
</dbReference>
<evidence type="ECO:0000256" key="2">
    <source>
        <dbReference type="ARBA" id="ARBA00022692"/>
    </source>
</evidence>
<keyword evidence="4 5" id="KW-0472">Membrane</keyword>